<keyword evidence="2" id="KW-1185">Reference proteome</keyword>
<dbReference type="KEGG" id="osg:BST96_16010"/>
<name>A0A1X9NGG2_9GAMM</name>
<gene>
    <name evidence="1" type="ORF">BST96_16010</name>
</gene>
<dbReference type="Pfam" id="PF20090">
    <property type="entry name" value="DUF6482"/>
    <property type="match status" value="1"/>
</dbReference>
<dbReference type="EMBL" id="CP019343">
    <property type="protein sequence ID" value="ARN75482.1"/>
    <property type="molecule type" value="Genomic_DNA"/>
</dbReference>
<evidence type="ECO:0000313" key="1">
    <source>
        <dbReference type="EMBL" id="ARN75482.1"/>
    </source>
</evidence>
<dbReference type="OrthoDB" id="5600613at2"/>
<evidence type="ECO:0000313" key="2">
    <source>
        <dbReference type="Proteomes" id="UP000193450"/>
    </source>
</evidence>
<organism evidence="1 2">
    <name type="scientific">Oceanicoccus sagamiensis</name>
    <dbReference type="NCBI Taxonomy" id="716816"/>
    <lineage>
        <taxon>Bacteria</taxon>
        <taxon>Pseudomonadati</taxon>
        <taxon>Pseudomonadota</taxon>
        <taxon>Gammaproteobacteria</taxon>
        <taxon>Cellvibrionales</taxon>
        <taxon>Spongiibacteraceae</taxon>
        <taxon>Oceanicoccus</taxon>
    </lineage>
</organism>
<dbReference type="Proteomes" id="UP000193450">
    <property type="component" value="Chromosome"/>
</dbReference>
<dbReference type="InterPro" id="IPR045508">
    <property type="entry name" value="DUF6482"/>
</dbReference>
<reference evidence="1 2" key="1">
    <citation type="submission" date="2016-11" db="EMBL/GenBank/DDBJ databases">
        <title>Trade-off between light-utilization and light-protection in marine flavobacteria.</title>
        <authorList>
            <person name="Kumagai Y."/>
        </authorList>
    </citation>
    <scope>NUCLEOTIDE SEQUENCE [LARGE SCALE GENOMIC DNA]</scope>
    <source>
        <strain evidence="1 2">NBRC 107125</strain>
    </source>
</reference>
<dbReference type="AlphaFoldDB" id="A0A1X9NGG2"/>
<dbReference type="STRING" id="716816.BST96_16010"/>
<sequence length="109" mass="12471">MKITLNELFLWQQELPIIIHSIDRVGYQATVTIDDQSCLIVNADGKPLCHKSLMKMREALQAMPVSSLSLSHQSAYDEMINQPLRQGDNTLQLPLSMELYPYASEQYYP</sequence>
<accession>A0A1X9NGG2</accession>
<protein>
    <submittedName>
        <fullName evidence="1">Uncharacterized protein</fullName>
    </submittedName>
</protein>
<dbReference type="RefSeq" id="WP_085759659.1">
    <property type="nucleotide sequence ID" value="NZ_CP019343.1"/>
</dbReference>
<proteinExistence type="predicted"/>